<dbReference type="PANTHER" id="PTHR43649">
    <property type="entry name" value="ARABINOSE-BINDING PROTEIN-RELATED"/>
    <property type="match status" value="1"/>
</dbReference>
<dbReference type="Proteomes" id="UP001266099">
    <property type="component" value="Unassembled WGS sequence"/>
</dbReference>
<comment type="caution">
    <text evidence="2">The sequence shown here is derived from an EMBL/GenBank/DDBJ whole genome shotgun (WGS) entry which is preliminary data.</text>
</comment>
<keyword evidence="3" id="KW-1185">Reference proteome</keyword>
<name>A0ABU1T2Z8_9ACTO</name>
<dbReference type="Pfam" id="PF01547">
    <property type="entry name" value="SBP_bac_1"/>
    <property type="match status" value="1"/>
</dbReference>
<keyword evidence="2" id="KW-0762">Sugar transport</keyword>
<dbReference type="PANTHER" id="PTHR43649:SF12">
    <property type="entry name" value="DIACETYLCHITOBIOSE BINDING PROTEIN DASA"/>
    <property type="match status" value="1"/>
</dbReference>
<evidence type="ECO:0000313" key="2">
    <source>
        <dbReference type="EMBL" id="MDR6939760.1"/>
    </source>
</evidence>
<dbReference type="RefSeq" id="WP_309956692.1">
    <property type="nucleotide sequence ID" value="NZ_JAVDUJ010000001.1"/>
</dbReference>
<keyword evidence="2" id="KW-0813">Transport</keyword>
<organism evidence="2 3">
    <name type="scientific">Arcanobacterium hippocoleae</name>
    <dbReference type="NCBI Taxonomy" id="149017"/>
    <lineage>
        <taxon>Bacteria</taxon>
        <taxon>Bacillati</taxon>
        <taxon>Actinomycetota</taxon>
        <taxon>Actinomycetes</taxon>
        <taxon>Actinomycetales</taxon>
        <taxon>Actinomycetaceae</taxon>
        <taxon>Arcanobacterium</taxon>
    </lineage>
</organism>
<evidence type="ECO:0000313" key="3">
    <source>
        <dbReference type="Proteomes" id="UP001266099"/>
    </source>
</evidence>
<keyword evidence="1" id="KW-0732">Signal</keyword>
<evidence type="ECO:0000256" key="1">
    <source>
        <dbReference type="SAM" id="SignalP"/>
    </source>
</evidence>
<dbReference type="InterPro" id="IPR006059">
    <property type="entry name" value="SBP"/>
</dbReference>
<proteinExistence type="predicted"/>
<dbReference type="SUPFAM" id="SSF53850">
    <property type="entry name" value="Periplasmic binding protein-like II"/>
    <property type="match status" value="1"/>
</dbReference>
<dbReference type="EMBL" id="JAVDUJ010000001">
    <property type="protein sequence ID" value="MDR6939760.1"/>
    <property type="molecule type" value="Genomic_DNA"/>
</dbReference>
<protein>
    <submittedName>
        <fullName evidence="2">Multiple sugar transport system substrate-binding protein</fullName>
    </submittedName>
</protein>
<dbReference type="InterPro" id="IPR050490">
    <property type="entry name" value="Bact_solute-bd_prot1"/>
</dbReference>
<dbReference type="PROSITE" id="PS51257">
    <property type="entry name" value="PROKAR_LIPOPROTEIN"/>
    <property type="match status" value="1"/>
</dbReference>
<reference evidence="2 3" key="1">
    <citation type="submission" date="2023-07" db="EMBL/GenBank/DDBJ databases">
        <title>Sequencing the genomes of 1000 actinobacteria strains.</title>
        <authorList>
            <person name="Klenk H.-P."/>
        </authorList>
    </citation>
    <scope>NUCLEOTIDE SEQUENCE [LARGE SCALE GENOMIC DNA]</scope>
    <source>
        <strain evidence="2 3">DSM 15539</strain>
    </source>
</reference>
<feature type="chain" id="PRO_5046392459" evidence="1">
    <location>
        <begin position="23"/>
        <end position="454"/>
    </location>
</feature>
<dbReference type="CDD" id="cd13585">
    <property type="entry name" value="PBP2_TMBP_like"/>
    <property type="match status" value="1"/>
</dbReference>
<feature type="signal peptide" evidence="1">
    <location>
        <begin position="1"/>
        <end position="22"/>
    </location>
</feature>
<sequence>MSIRSNKVLVALSAAAISLSLAACGGKSASNEQSLPAEGQELSGEITMWSSFTQGPRAEWMRHMADKFMEKNPKTKVKIEEFSWDEFNTKWTTGLNAGQVPDIATAQPNQVIDMLNAEAIVPLDDVIERVGKERFNAPTLKEGEQSGSHYSVPIYSHAQVMWYRKDILDQYGIEVPKTWEELAAACAKIGKSENLYPLSVPMGANDMLATRYINFYLRSKGETLLNEDGSANVTSPAAIEAINYWADMYRKYSPEGSINYKILDHAKLFYQGKTVFDFNSGFQISGTLADRPDLDGKIAAAPMPRAAAGDPEIYPSEVSNIAMVVWQASKHQDVAKAFLASLYEKDEYIKFLHAVPGGMLPSLQDINKDPAYNDNETMRKYQDSIDVIAKQVAVGSAIGMENGPKVQAGVLISQGVIERMLQSIVLDGKDVEKAAKEAENKYNELFKAAGAVIK</sequence>
<accession>A0ABU1T2Z8</accession>
<dbReference type="Gene3D" id="3.40.190.10">
    <property type="entry name" value="Periplasmic binding protein-like II"/>
    <property type="match status" value="1"/>
</dbReference>
<gene>
    <name evidence="2" type="ORF">J2S36_001303</name>
</gene>